<gene>
    <name evidence="1" type="ORF">J2T15_004639</name>
</gene>
<evidence type="ECO:0000313" key="2">
    <source>
        <dbReference type="Proteomes" id="UP001229346"/>
    </source>
</evidence>
<evidence type="ECO:0000313" key="1">
    <source>
        <dbReference type="EMBL" id="MDQ0115181.1"/>
    </source>
</evidence>
<comment type="caution">
    <text evidence="1">The sequence shown here is derived from an EMBL/GenBank/DDBJ whole genome shotgun (WGS) entry which is preliminary data.</text>
</comment>
<keyword evidence="2" id="KW-1185">Reference proteome</keyword>
<dbReference type="EMBL" id="JAUSSU010000010">
    <property type="protein sequence ID" value="MDQ0115181.1"/>
    <property type="molecule type" value="Genomic_DNA"/>
</dbReference>
<name>A0ABT9U863_PAEHA</name>
<proteinExistence type="predicted"/>
<protein>
    <submittedName>
        <fullName evidence="1">Uncharacterized protein</fullName>
    </submittedName>
</protein>
<organism evidence="1 2">
    <name type="scientific">Paenibacillus harenae</name>
    <dbReference type="NCBI Taxonomy" id="306543"/>
    <lineage>
        <taxon>Bacteria</taxon>
        <taxon>Bacillati</taxon>
        <taxon>Bacillota</taxon>
        <taxon>Bacilli</taxon>
        <taxon>Bacillales</taxon>
        <taxon>Paenibacillaceae</taxon>
        <taxon>Paenibacillus</taxon>
    </lineage>
</organism>
<reference evidence="1 2" key="1">
    <citation type="submission" date="2023-07" db="EMBL/GenBank/DDBJ databases">
        <title>Sorghum-associated microbial communities from plants grown in Nebraska, USA.</title>
        <authorList>
            <person name="Schachtman D."/>
        </authorList>
    </citation>
    <scope>NUCLEOTIDE SEQUENCE [LARGE SCALE GENOMIC DNA]</scope>
    <source>
        <strain evidence="1 2">CC482</strain>
    </source>
</reference>
<sequence>MAWRSVAEHYHAGTGQWSGPHSRCYQTLLSDQNKAFLQLATAGKLMFFPWEELPYEEEWYKSGFECPSKYMSLFLTAENRELRQCYESHQGGGQGKWATTFMTPSFALGSFSREILWNQRRALLAYVDNGGETTYLHLRCLHDGYDYCSAVFYSDQVDAHVLFGVGFLTNGGDTHPSLDKMNGSIEASDFRLRLEIGGCLDRISAHAHRDGAVIEIHNTPVRLRSWHMAFGNADSDEAVPWKWEINREEGVMGIDLVIYAGQRKTIDFRNISRAAFLFSLLFGTREEEDFVPEIEEDAEHIRLRGTWREREMRISMPACPVEQ</sequence>
<accession>A0ABT9U863</accession>
<dbReference type="RefSeq" id="WP_307206608.1">
    <property type="nucleotide sequence ID" value="NZ_JAUSSU010000010.1"/>
</dbReference>
<dbReference type="Proteomes" id="UP001229346">
    <property type="component" value="Unassembled WGS sequence"/>
</dbReference>